<evidence type="ECO:0000313" key="2">
    <source>
        <dbReference type="Proteomes" id="UP000316621"/>
    </source>
</evidence>
<keyword evidence="2" id="KW-1185">Reference proteome</keyword>
<dbReference type="AlphaFoldDB" id="A0A4Y7IJV6"/>
<dbReference type="Proteomes" id="UP000316621">
    <property type="component" value="Chromosome 2"/>
</dbReference>
<reference evidence="1 2" key="1">
    <citation type="journal article" date="2018" name="Science">
        <title>The opium poppy genome and morphinan production.</title>
        <authorList>
            <person name="Guo L."/>
            <person name="Winzer T."/>
            <person name="Yang X."/>
            <person name="Li Y."/>
            <person name="Ning Z."/>
            <person name="He Z."/>
            <person name="Teodor R."/>
            <person name="Lu Y."/>
            <person name="Bowser T.A."/>
            <person name="Graham I.A."/>
            <person name="Ye K."/>
        </authorList>
    </citation>
    <scope>NUCLEOTIDE SEQUENCE [LARGE SCALE GENOMIC DNA]</scope>
    <source>
        <strain evidence="2">cv. HN1</strain>
        <tissue evidence="1">Leaves</tissue>
    </source>
</reference>
<proteinExistence type="predicted"/>
<protein>
    <submittedName>
        <fullName evidence="1">Uncharacterized protein</fullName>
    </submittedName>
</protein>
<dbReference type="EMBL" id="CM010716">
    <property type="protein sequence ID" value="RZC49173.1"/>
    <property type="molecule type" value="Genomic_DNA"/>
</dbReference>
<gene>
    <name evidence="1" type="ORF">C5167_017599</name>
</gene>
<name>A0A4Y7IJV6_PAPSO</name>
<organism evidence="1 2">
    <name type="scientific">Papaver somniferum</name>
    <name type="common">Opium poppy</name>
    <dbReference type="NCBI Taxonomy" id="3469"/>
    <lineage>
        <taxon>Eukaryota</taxon>
        <taxon>Viridiplantae</taxon>
        <taxon>Streptophyta</taxon>
        <taxon>Embryophyta</taxon>
        <taxon>Tracheophyta</taxon>
        <taxon>Spermatophyta</taxon>
        <taxon>Magnoliopsida</taxon>
        <taxon>Ranunculales</taxon>
        <taxon>Papaveraceae</taxon>
        <taxon>Papaveroideae</taxon>
        <taxon>Papaver</taxon>
    </lineage>
</organism>
<accession>A0A4Y7IJV6</accession>
<evidence type="ECO:0000313" key="1">
    <source>
        <dbReference type="EMBL" id="RZC49173.1"/>
    </source>
</evidence>
<dbReference type="Gramene" id="RZC49173">
    <property type="protein sequence ID" value="RZC49173"/>
    <property type="gene ID" value="C5167_017599"/>
</dbReference>
<sequence length="248" mass="28026">MLVAEIFHCFSSLPQRSIWDHSFSGTGGFFSFRSHLCSWKSVEVIVISDDVKVKDATPVEVLVYRQRVQHFKDVQPRLKDWELFLVLNGLKTGLQLAIKYECFLRIKVGCNVQKAVDILGSSTFQESGDCFLSYRNSDHVKTEGICKYFTKRRALVKGTSLGTLIPVIKDLKHLQAKVNNVGFQFMKVTRTQNEAAHYLAKFSKDKAVEGPEEIQPAAFPSGLETTLWKDAFGCKTMYSRAFIHSTGS</sequence>